<dbReference type="RefSeq" id="XP_064655448.1">
    <property type="nucleotide sequence ID" value="XM_064806122.1"/>
</dbReference>
<dbReference type="AlphaFoldDB" id="A0AAV9P1V8"/>
<dbReference type="Pfam" id="PF00106">
    <property type="entry name" value="adh_short"/>
    <property type="match status" value="1"/>
</dbReference>
<evidence type="ECO:0000313" key="6">
    <source>
        <dbReference type="Proteomes" id="UP001337655"/>
    </source>
</evidence>
<evidence type="ECO:0000256" key="2">
    <source>
        <dbReference type="ARBA" id="ARBA00023002"/>
    </source>
</evidence>
<evidence type="ECO:0000256" key="1">
    <source>
        <dbReference type="ARBA" id="ARBA00006484"/>
    </source>
</evidence>
<dbReference type="Gene3D" id="3.40.50.720">
    <property type="entry name" value="NAD(P)-binding Rossmann-like Domain"/>
    <property type="match status" value="1"/>
</dbReference>
<sequence>MPVPVVTQLLADGLDSLPYVWPILKTLPWLLGLYLVKAYFEGASNGSERNMHGKVVMVTGGTSGIGEAVVRELAGRGAQIVLLTQHELSDFFIVEYIEELRKETDNQLITAEQVDLSSLHSIRTFATKWIDNAPPRRLDTVILCANTLTPAGGDIESTAGEGVEVNWMVNYLANFHLLSILSPALRAQPADRDVRILFGTCAGYMGGDLLHITHPAPSFGKAPKKTANGKPKSSSATQAPSDFSPGNAHATSKLALTTFALAFQKHLSSYKRPDNTPMNTKVLLVDPGLSRTPGTRRWLTFGSLFGLALYLLFYPLWWLVLKSPLGGAQSFLFAVMEERFTRSGGGLLIKECGERSFGRKEVVENEETQKQLWEYSEKMVQEAEKRGKEYRTEMKRKSDEAKDQEEAEEQMREYKEKIGKKEGQKQEGSRRSRKAG</sequence>
<dbReference type="InterPro" id="IPR002347">
    <property type="entry name" value="SDR_fam"/>
</dbReference>
<feature type="compositionally biased region" description="Basic and acidic residues" evidence="3">
    <location>
        <begin position="383"/>
        <end position="401"/>
    </location>
</feature>
<dbReference type="GO" id="GO:0016491">
    <property type="term" value="F:oxidoreductase activity"/>
    <property type="evidence" value="ECO:0007669"/>
    <property type="project" value="UniProtKB-KW"/>
</dbReference>
<accession>A0AAV9P1V8</accession>
<feature type="compositionally biased region" description="Basic and acidic residues" evidence="3">
    <location>
        <begin position="409"/>
        <end position="430"/>
    </location>
</feature>
<feature type="transmembrane region" description="Helical" evidence="4">
    <location>
        <begin position="298"/>
        <end position="320"/>
    </location>
</feature>
<feature type="region of interest" description="Disordered" evidence="3">
    <location>
        <begin position="383"/>
        <end position="436"/>
    </location>
</feature>
<dbReference type="PANTHER" id="PTHR24320">
    <property type="entry name" value="RETINOL DEHYDROGENASE"/>
    <property type="match status" value="1"/>
</dbReference>
<keyword evidence="4" id="KW-0472">Membrane</keyword>
<name>A0AAV9P1V8_9PEZI</name>
<dbReference type="PRINTS" id="PR00081">
    <property type="entry name" value="GDHRDH"/>
</dbReference>
<keyword evidence="4" id="KW-1133">Transmembrane helix</keyword>
<evidence type="ECO:0000313" key="5">
    <source>
        <dbReference type="EMBL" id="KAK5165364.1"/>
    </source>
</evidence>
<evidence type="ECO:0000256" key="3">
    <source>
        <dbReference type="SAM" id="MobiDB-lite"/>
    </source>
</evidence>
<dbReference type="PANTHER" id="PTHR24320:SF285">
    <property type="entry name" value="RETINOL DEHYDROGENASE 14"/>
    <property type="match status" value="1"/>
</dbReference>
<keyword evidence="4" id="KW-0812">Transmembrane</keyword>
<keyword evidence="2" id="KW-0560">Oxidoreductase</keyword>
<dbReference type="InterPro" id="IPR036291">
    <property type="entry name" value="NAD(P)-bd_dom_sf"/>
</dbReference>
<feature type="compositionally biased region" description="Polar residues" evidence="3">
    <location>
        <begin position="231"/>
        <end position="241"/>
    </location>
</feature>
<proteinExistence type="inferred from homology"/>
<dbReference type="EMBL" id="JAVRRT010000016">
    <property type="protein sequence ID" value="KAK5165364.1"/>
    <property type="molecule type" value="Genomic_DNA"/>
</dbReference>
<dbReference type="GeneID" id="89930225"/>
<evidence type="ECO:0000256" key="4">
    <source>
        <dbReference type="SAM" id="Phobius"/>
    </source>
</evidence>
<gene>
    <name evidence="5" type="ORF">LTR77_008893</name>
</gene>
<feature type="region of interest" description="Disordered" evidence="3">
    <location>
        <begin position="220"/>
        <end position="247"/>
    </location>
</feature>
<dbReference type="Proteomes" id="UP001337655">
    <property type="component" value="Unassembled WGS sequence"/>
</dbReference>
<evidence type="ECO:0008006" key="7">
    <source>
        <dbReference type="Google" id="ProtNLM"/>
    </source>
</evidence>
<organism evidence="5 6">
    <name type="scientific">Saxophila tyrrhenica</name>
    <dbReference type="NCBI Taxonomy" id="1690608"/>
    <lineage>
        <taxon>Eukaryota</taxon>
        <taxon>Fungi</taxon>
        <taxon>Dikarya</taxon>
        <taxon>Ascomycota</taxon>
        <taxon>Pezizomycotina</taxon>
        <taxon>Dothideomycetes</taxon>
        <taxon>Dothideomycetidae</taxon>
        <taxon>Mycosphaerellales</taxon>
        <taxon>Extremaceae</taxon>
        <taxon>Saxophila</taxon>
    </lineage>
</organism>
<dbReference type="SUPFAM" id="SSF51735">
    <property type="entry name" value="NAD(P)-binding Rossmann-fold domains"/>
    <property type="match status" value="1"/>
</dbReference>
<comment type="similarity">
    <text evidence="1">Belongs to the short-chain dehydrogenases/reductases (SDR) family.</text>
</comment>
<reference evidence="5 6" key="1">
    <citation type="submission" date="2023-08" db="EMBL/GenBank/DDBJ databases">
        <title>Black Yeasts Isolated from many extreme environments.</title>
        <authorList>
            <person name="Coleine C."/>
            <person name="Stajich J.E."/>
            <person name="Selbmann L."/>
        </authorList>
    </citation>
    <scope>NUCLEOTIDE SEQUENCE [LARGE SCALE GENOMIC DNA]</scope>
    <source>
        <strain evidence="5 6">CCFEE 5935</strain>
    </source>
</reference>
<comment type="caution">
    <text evidence="5">The sequence shown here is derived from an EMBL/GenBank/DDBJ whole genome shotgun (WGS) entry which is preliminary data.</text>
</comment>
<keyword evidence="6" id="KW-1185">Reference proteome</keyword>
<protein>
    <recommendedName>
        <fullName evidence="7">NAD(P)-binding protein</fullName>
    </recommendedName>
</protein>